<dbReference type="Gene3D" id="2.40.10.220">
    <property type="entry name" value="predicted glycosyltransferase like domains"/>
    <property type="match status" value="1"/>
</dbReference>
<dbReference type="GO" id="GO:0035438">
    <property type="term" value="F:cyclic-di-GMP binding"/>
    <property type="evidence" value="ECO:0007669"/>
    <property type="project" value="InterPro"/>
</dbReference>
<keyword evidence="3" id="KW-1185">Reference proteome</keyword>
<accession>A0A1E3GQC7</accession>
<evidence type="ECO:0000313" key="3">
    <source>
        <dbReference type="Proteomes" id="UP000094379"/>
    </source>
</evidence>
<dbReference type="InterPro" id="IPR009875">
    <property type="entry name" value="PilZ_domain"/>
</dbReference>
<feature type="domain" description="PilZ" evidence="1">
    <location>
        <begin position="422"/>
        <end position="509"/>
    </location>
</feature>
<dbReference type="STRING" id="291169.A9E74_02046"/>
<feature type="domain" description="PilZ" evidence="1">
    <location>
        <begin position="113"/>
        <end position="214"/>
    </location>
</feature>
<dbReference type="EMBL" id="MCRI01000024">
    <property type="protein sequence ID" value="ODN66240.1"/>
    <property type="molecule type" value="Genomic_DNA"/>
</dbReference>
<proteinExistence type="predicted"/>
<name>A0A1E3GQC7_9GAMM</name>
<reference evidence="2 3" key="1">
    <citation type="submission" date="2016-07" db="EMBL/GenBank/DDBJ databases">
        <title>Draft Genome Sequence of Methylophaga muralis Bur 1.</title>
        <authorList>
            <person name="Vasilenko O.V."/>
            <person name="Doronina N.V."/>
            <person name="Shmareva M.N."/>
            <person name="Tarlachkov S.V."/>
            <person name="Mustakhimov I."/>
            <person name="Trotsenko Y.A."/>
        </authorList>
    </citation>
    <scope>NUCLEOTIDE SEQUENCE [LARGE SCALE GENOMIC DNA]</scope>
    <source>
        <strain evidence="2 3">Bur 1</strain>
    </source>
</reference>
<dbReference type="RefSeq" id="WP_069296465.1">
    <property type="nucleotide sequence ID" value="NZ_MCRI01000024.1"/>
</dbReference>
<evidence type="ECO:0000259" key="1">
    <source>
        <dbReference type="Pfam" id="PF07238"/>
    </source>
</evidence>
<organism evidence="2 3">
    <name type="scientific">Methylophaga muralis</name>
    <dbReference type="NCBI Taxonomy" id="291169"/>
    <lineage>
        <taxon>Bacteria</taxon>
        <taxon>Pseudomonadati</taxon>
        <taxon>Pseudomonadota</taxon>
        <taxon>Gammaproteobacteria</taxon>
        <taxon>Thiotrichales</taxon>
        <taxon>Piscirickettsiaceae</taxon>
        <taxon>Methylophaga</taxon>
    </lineage>
</organism>
<dbReference type="Pfam" id="PF07238">
    <property type="entry name" value="PilZ"/>
    <property type="match status" value="2"/>
</dbReference>
<comment type="caution">
    <text evidence="2">The sequence shown here is derived from an EMBL/GenBank/DDBJ whole genome shotgun (WGS) entry which is preliminary data.</text>
</comment>
<sequence>MATESSKNQNQLFLAQLERQRLQKPCQRIIDLRGKVSGECQPYEFGDLTHYLDDRNYLILKQLVERMGGSYTVGVYEALLQTVRQFQQQSQQVPNTATDDNSLLLLRLDQPVRRQAQRVLLTLPVTIATAQLSYHAMTLDISADAIRVSMKQASTLEKNDTVQVSFEHFPNAHNTEPTKIAFDITRLDHDEQRTFIVLRFNDSVSDDIRQAWQNWLSNQTQRSPAELNNEILNLTQNCLLRLYSRQIPSLLCWIGEQQQKTIVTAVHSSNVCDQIFTSAPNLLKNIKTLLARIEQTHVTSGILALHKDRLQIISADELIRLKQHWPWPAKTKLWQFTVTALEVDETHYHPHLDSIAQVDPRVADDFSRKISRLKSLLVITDITACLQQLSDDEITFDADNATERSAANYELPPLSSIKTFIRRQQSRYTVLTPVALFINGQEYVTQTNEVSINGLSLSVNADLLVSVGSRATLHFTRWQNQRPLLNLRSVPYEVKRVQKFAEQTELGLQRMVSQCPLALNQFFEKAISTNQHSLARREDDLLQMQYSRVYLDLLSHTPLNTALFFGLDNQQKRVLQAVAGHSQIIDQTDNKLWQAISNAISRITLQLKTLNTDNLVTHSMGLYCYRSQQQPWQIICEHELQSKEAKNLLLHRLFNADHHYVFHCQLINSKTDWLHDEQDLTQQINALRSHSAHRIKNLRQMLFSIFAVAYMTDITAVIRDSHKP</sequence>
<dbReference type="AlphaFoldDB" id="A0A1E3GQC7"/>
<dbReference type="PATRIC" id="fig|291169.3.peg.2056"/>
<dbReference type="SUPFAM" id="SSF141371">
    <property type="entry name" value="PilZ domain-like"/>
    <property type="match status" value="1"/>
</dbReference>
<dbReference type="Proteomes" id="UP000094379">
    <property type="component" value="Unassembled WGS sequence"/>
</dbReference>
<gene>
    <name evidence="2" type="ORF">A9E74_02046</name>
</gene>
<evidence type="ECO:0000313" key="2">
    <source>
        <dbReference type="EMBL" id="ODN66240.1"/>
    </source>
</evidence>
<protein>
    <submittedName>
        <fullName evidence="2">PilZ domain protein</fullName>
    </submittedName>
</protein>